<accession>A9V0C5</accession>
<dbReference type="CDD" id="cd18321">
    <property type="entry name" value="BTB_POZ_EloC"/>
    <property type="match status" value="1"/>
</dbReference>
<dbReference type="GeneID" id="5891341"/>
<keyword evidence="7" id="KW-1185">Reference proteome</keyword>
<dbReference type="RefSeq" id="XP_001746238.1">
    <property type="nucleotide sequence ID" value="XM_001746186.1"/>
</dbReference>
<dbReference type="STRING" id="81824.A9V0C5"/>
<dbReference type="SMART" id="SM00512">
    <property type="entry name" value="Skp1"/>
    <property type="match status" value="1"/>
</dbReference>
<dbReference type="GO" id="GO:0006511">
    <property type="term" value="P:ubiquitin-dependent protein catabolic process"/>
    <property type="evidence" value="ECO:0000318"/>
    <property type="project" value="GO_Central"/>
</dbReference>
<sequence length="112" mass="12786">MDTKPDQASASDTAKAQFVNLVSSDEHEFFVARDKAIVPDTIKNMLAGPGEFSEKEHNEVAFREIPSHVLERVCIYLYYKKRYENHNKEVPDFHIDPSIVLDLLMAANFLST</sequence>
<comment type="subcellular location">
    <subcellularLocation>
        <location evidence="1">Nucleus</location>
    </subcellularLocation>
</comment>
<dbReference type="Pfam" id="PF03931">
    <property type="entry name" value="Skp1_POZ"/>
    <property type="match status" value="1"/>
</dbReference>
<dbReference type="eggNOG" id="KOG3473">
    <property type="taxonomic scope" value="Eukaryota"/>
</dbReference>
<evidence type="ECO:0000256" key="3">
    <source>
        <dbReference type="ARBA" id="ARBA00021347"/>
    </source>
</evidence>
<dbReference type="EMBL" id="CH991552">
    <property type="protein sequence ID" value="EDQ89133.1"/>
    <property type="molecule type" value="Genomic_DNA"/>
</dbReference>
<dbReference type="PANTHER" id="PTHR20648">
    <property type="entry name" value="ELONGIN-C"/>
    <property type="match status" value="1"/>
</dbReference>
<dbReference type="GO" id="GO:0030674">
    <property type="term" value="F:protein-macromolecule adaptor activity"/>
    <property type="evidence" value="ECO:0000318"/>
    <property type="project" value="GO_Central"/>
</dbReference>
<keyword evidence="4" id="KW-0539">Nucleus</keyword>
<dbReference type="InterPro" id="IPR001232">
    <property type="entry name" value="SKP1-like"/>
</dbReference>
<dbReference type="InParanoid" id="A9V0C5"/>
<evidence type="ECO:0000313" key="7">
    <source>
        <dbReference type="Proteomes" id="UP000001357"/>
    </source>
</evidence>
<dbReference type="AlphaFoldDB" id="A9V0C5"/>
<gene>
    <name evidence="6" type="ORF">MONBRDRAFT_32565</name>
</gene>
<evidence type="ECO:0000256" key="2">
    <source>
        <dbReference type="ARBA" id="ARBA00009993"/>
    </source>
</evidence>
<evidence type="ECO:0000259" key="5">
    <source>
        <dbReference type="Pfam" id="PF03931"/>
    </source>
</evidence>
<dbReference type="FunFam" id="3.30.710.10:FF:000035">
    <property type="entry name" value="Elongin C transcription elongation factor"/>
    <property type="match status" value="1"/>
</dbReference>
<feature type="domain" description="SKP1 component POZ" evidence="5">
    <location>
        <begin position="18"/>
        <end position="81"/>
    </location>
</feature>
<name>A9V0C5_MONBE</name>
<dbReference type="KEGG" id="mbr:MONBRDRAFT_32565"/>
<dbReference type="SUPFAM" id="SSF54695">
    <property type="entry name" value="POZ domain"/>
    <property type="match status" value="1"/>
</dbReference>
<comment type="similarity">
    <text evidence="2">Belongs to the SKP1 family.</text>
</comment>
<organism evidence="6 7">
    <name type="scientific">Monosiga brevicollis</name>
    <name type="common">Choanoflagellate</name>
    <dbReference type="NCBI Taxonomy" id="81824"/>
    <lineage>
        <taxon>Eukaryota</taxon>
        <taxon>Choanoflagellata</taxon>
        <taxon>Craspedida</taxon>
        <taxon>Salpingoecidae</taxon>
        <taxon>Monosiga</taxon>
    </lineage>
</organism>
<proteinExistence type="inferred from homology"/>
<dbReference type="InterPro" id="IPR016073">
    <property type="entry name" value="Skp1_comp_POZ"/>
</dbReference>
<evidence type="ECO:0000256" key="4">
    <source>
        <dbReference type="ARBA" id="ARBA00023242"/>
    </source>
</evidence>
<dbReference type="FunCoup" id="A9V0C5">
    <property type="interactions" value="1081"/>
</dbReference>
<dbReference type="GO" id="GO:0070449">
    <property type="term" value="C:elongin complex"/>
    <property type="evidence" value="ECO:0000318"/>
    <property type="project" value="GO_Central"/>
</dbReference>
<dbReference type="Gene3D" id="3.30.710.10">
    <property type="entry name" value="Potassium Channel Kv1.1, Chain A"/>
    <property type="match status" value="1"/>
</dbReference>
<reference evidence="6 7" key="1">
    <citation type="journal article" date="2008" name="Nature">
        <title>The genome of the choanoflagellate Monosiga brevicollis and the origin of metazoans.</title>
        <authorList>
            <consortium name="JGI Sequencing"/>
            <person name="King N."/>
            <person name="Westbrook M.J."/>
            <person name="Young S.L."/>
            <person name="Kuo A."/>
            <person name="Abedin M."/>
            <person name="Chapman J."/>
            <person name="Fairclough S."/>
            <person name="Hellsten U."/>
            <person name="Isogai Y."/>
            <person name="Letunic I."/>
            <person name="Marr M."/>
            <person name="Pincus D."/>
            <person name="Putnam N."/>
            <person name="Rokas A."/>
            <person name="Wright K.J."/>
            <person name="Zuzow R."/>
            <person name="Dirks W."/>
            <person name="Good M."/>
            <person name="Goodstein D."/>
            <person name="Lemons D."/>
            <person name="Li W."/>
            <person name="Lyons J.B."/>
            <person name="Morris A."/>
            <person name="Nichols S."/>
            <person name="Richter D.J."/>
            <person name="Salamov A."/>
            <person name="Bork P."/>
            <person name="Lim W.A."/>
            <person name="Manning G."/>
            <person name="Miller W.T."/>
            <person name="McGinnis W."/>
            <person name="Shapiro H."/>
            <person name="Tjian R."/>
            <person name="Grigoriev I.V."/>
            <person name="Rokhsar D."/>
        </authorList>
    </citation>
    <scope>NUCLEOTIDE SEQUENCE [LARGE SCALE GENOMIC DNA]</scope>
    <source>
        <strain evidence="7">MX1 / ATCC 50154</strain>
    </source>
</reference>
<dbReference type="InterPro" id="IPR011333">
    <property type="entry name" value="SKP1/BTB/POZ_sf"/>
</dbReference>
<protein>
    <recommendedName>
        <fullName evidence="3">Elongin-C</fullName>
    </recommendedName>
</protein>
<evidence type="ECO:0000256" key="1">
    <source>
        <dbReference type="ARBA" id="ARBA00004123"/>
    </source>
</evidence>
<dbReference type="InterPro" id="IPR039948">
    <property type="entry name" value="ELC1"/>
</dbReference>
<dbReference type="OMA" id="AMVSPII"/>
<evidence type="ECO:0000313" key="6">
    <source>
        <dbReference type="EMBL" id="EDQ89133.1"/>
    </source>
</evidence>
<dbReference type="Proteomes" id="UP000001357">
    <property type="component" value="Unassembled WGS sequence"/>
</dbReference>